<feature type="compositionally biased region" description="Basic residues" evidence="1">
    <location>
        <begin position="1"/>
        <end position="22"/>
    </location>
</feature>
<reference evidence="2 4" key="2">
    <citation type="journal article" date="2013" name="Nature">
        <title>Insights into bilaterian evolution from three spiralian genomes.</title>
        <authorList>
            <person name="Simakov O."/>
            <person name="Marletaz F."/>
            <person name="Cho S.J."/>
            <person name="Edsinger-Gonzales E."/>
            <person name="Havlak P."/>
            <person name="Hellsten U."/>
            <person name="Kuo D.H."/>
            <person name="Larsson T."/>
            <person name="Lv J."/>
            <person name="Arendt D."/>
            <person name="Savage R."/>
            <person name="Osoegawa K."/>
            <person name="de Jong P."/>
            <person name="Grimwood J."/>
            <person name="Chapman J.A."/>
            <person name="Shapiro H."/>
            <person name="Aerts A."/>
            <person name="Otillar R.P."/>
            <person name="Terry A.Y."/>
            <person name="Boore J.L."/>
            <person name="Grigoriev I.V."/>
            <person name="Lindberg D.R."/>
            <person name="Seaver E.C."/>
            <person name="Weisblat D.A."/>
            <person name="Putnam N.H."/>
            <person name="Rokhsar D.S."/>
        </authorList>
    </citation>
    <scope>NUCLEOTIDE SEQUENCE</scope>
    <source>
        <strain evidence="2 4">I ESC-2004</strain>
    </source>
</reference>
<reference evidence="4" key="1">
    <citation type="submission" date="2012-12" db="EMBL/GenBank/DDBJ databases">
        <authorList>
            <person name="Hellsten U."/>
            <person name="Grimwood J."/>
            <person name="Chapman J.A."/>
            <person name="Shapiro H."/>
            <person name="Aerts A."/>
            <person name="Otillar R.P."/>
            <person name="Terry A.Y."/>
            <person name="Boore J.L."/>
            <person name="Simakov O."/>
            <person name="Marletaz F."/>
            <person name="Cho S.-J."/>
            <person name="Edsinger-Gonzales E."/>
            <person name="Havlak P."/>
            <person name="Kuo D.-H."/>
            <person name="Larsson T."/>
            <person name="Lv J."/>
            <person name="Arendt D."/>
            <person name="Savage R."/>
            <person name="Osoegawa K."/>
            <person name="de Jong P."/>
            <person name="Lindberg D.R."/>
            <person name="Seaver E.C."/>
            <person name="Weisblat D.A."/>
            <person name="Putnam N.H."/>
            <person name="Grigoriev I.V."/>
            <person name="Rokhsar D.S."/>
        </authorList>
    </citation>
    <scope>NUCLEOTIDE SEQUENCE</scope>
    <source>
        <strain evidence="4">I ESC-2004</strain>
    </source>
</reference>
<evidence type="ECO:0000313" key="3">
    <source>
        <dbReference type="EnsemblMetazoa" id="CapteP220245"/>
    </source>
</evidence>
<evidence type="ECO:0008006" key="5">
    <source>
        <dbReference type="Google" id="ProtNLM"/>
    </source>
</evidence>
<reference evidence="3" key="3">
    <citation type="submission" date="2015-06" db="UniProtKB">
        <authorList>
            <consortium name="EnsemblMetazoa"/>
        </authorList>
    </citation>
    <scope>IDENTIFICATION</scope>
</reference>
<feature type="compositionally biased region" description="Polar residues" evidence="1">
    <location>
        <begin position="118"/>
        <end position="155"/>
    </location>
</feature>
<dbReference type="InterPro" id="IPR036409">
    <property type="entry name" value="Aldolase_II/adducin_N_sf"/>
</dbReference>
<dbReference type="Gene3D" id="3.40.225.10">
    <property type="entry name" value="Class II aldolase/adducin N-terminal domain"/>
    <property type="match status" value="1"/>
</dbReference>
<feature type="compositionally biased region" description="Polar residues" evidence="1">
    <location>
        <begin position="64"/>
        <end position="76"/>
    </location>
</feature>
<dbReference type="HOGENOM" id="CLU_657640_0_0_1"/>
<name>R7U356_CAPTE</name>
<keyword evidence="4" id="KW-1185">Reference proteome</keyword>
<feature type="compositionally biased region" description="Polar residues" evidence="1">
    <location>
        <begin position="92"/>
        <end position="110"/>
    </location>
</feature>
<accession>R7U356</accession>
<protein>
    <recommendedName>
        <fullName evidence="5">Class II aldolase/adducin N-terminal domain-containing protein</fullName>
    </recommendedName>
</protein>
<evidence type="ECO:0000313" key="2">
    <source>
        <dbReference type="EMBL" id="ELU00775.1"/>
    </source>
</evidence>
<dbReference type="Proteomes" id="UP000014760">
    <property type="component" value="Unassembled WGS sequence"/>
</dbReference>
<gene>
    <name evidence="2" type="ORF">CAPTEDRAFT_220245</name>
</gene>
<evidence type="ECO:0000256" key="1">
    <source>
        <dbReference type="SAM" id="MobiDB-lite"/>
    </source>
</evidence>
<feature type="compositionally biased region" description="Basic and acidic residues" evidence="1">
    <location>
        <begin position="77"/>
        <end position="87"/>
    </location>
</feature>
<feature type="region of interest" description="Disordered" evidence="1">
    <location>
        <begin position="1"/>
        <end position="198"/>
    </location>
</feature>
<dbReference type="AlphaFoldDB" id="R7U356"/>
<proteinExistence type="predicted"/>
<dbReference type="EMBL" id="KB305757">
    <property type="protein sequence ID" value="ELU00775.1"/>
    <property type="molecule type" value="Genomic_DNA"/>
</dbReference>
<evidence type="ECO:0000313" key="4">
    <source>
        <dbReference type="Proteomes" id="UP000014760"/>
    </source>
</evidence>
<dbReference type="EnsemblMetazoa" id="CapteT220245">
    <property type="protein sequence ID" value="CapteP220245"/>
    <property type="gene ID" value="CapteG220245"/>
</dbReference>
<dbReference type="EMBL" id="AMQN01025975">
    <property type="status" value="NOT_ANNOTATED_CDS"/>
    <property type="molecule type" value="Genomic_DNA"/>
</dbReference>
<organism evidence="2">
    <name type="scientific">Capitella teleta</name>
    <name type="common">Polychaete worm</name>
    <dbReference type="NCBI Taxonomy" id="283909"/>
    <lineage>
        <taxon>Eukaryota</taxon>
        <taxon>Metazoa</taxon>
        <taxon>Spiralia</taxon>
        <taxon>Lophotrochozoa</taxon>
        <taxon>Annelida</taxon>
        <taxon>Polychaeta</taxon>
        <taxon>Sedentaria</taxon>
        <taxon>Scolecida</taxon>
        <taxon>Capitellidae</taxon>
        <taxon>Capitella</taxon>
    </lineage>
</organism>
<sequence>MERSRRHKRKKQDGESKRKRQKQKEEEVKAEEQVEEVKTQVTQDKEATKKPEQTKQEPPKEDVQPQSTSEDSNQVEDQSKTLIRDEALANDESVSSTQAEPEASVQSEPSAQAEPEASVQSEPSTQAEPEASVQSEPSTQAEPEASVQSEPSTQAEPEAPVQSEPSTQAEPEAPVPSEASTKEIEEKTQTAQNEEDDSCSVVFSVHRIGNLESFFEQLPGEKKTEFEEKAALMISTVQGVIEAGGSPAKDGLVTANASFKLQISDTKYVFAVLRSGLQVDKPLNVQSDVCIITQFDPTHWAADFVSDLEDAVPTSDVPIYWMSYKAGKRFKWTKLPTAILHGHSMFSREMAQKVCFPITPEPTLASTPLDTQTVLDLYETNSYPETKIFIREGHGFLLLASSLQEASEEFEASIVPNL</sequence>
<feature type="compositionally biased region" description="Basic and acidic residues" evidence="1">
    <location>
        <begin position="23"/>
        <end position="63"/>
    </location>
</feature>